<sequence>MTLEHQENNQIRLEVVNDKSDNNSEFTAQEQEVIKKLQQDFDVEVVRSNKQANKNWKLSGGKLDHSIYIEDLSDAYDLVSKGFYLKTAKHVNRIIRTLGRGRSKGNVTSVVSGGDGPVLVIDGGDDLAVSLENSGLPKKLVYAVQASALYPGFIAVVHKGWLGALEERNEKSEEFDELKQTIDSLQDELKNTLKAELTAHNQITEPADYGNKLESLVSQIQFKKYLFEQFKDLNFVDEDVQSVIERMNKLTDDVANHRNQIEKSLATNSTTDDPVLNQLFEDLDSASLFDPNSSETHDLIEKIAEVKTAQEEKWLKFIDSKVAGAFTESGLGSMYWGMMAFQSRATIQLLETQGLTSFAEMIGNMGDVLNVVGQSQMVVAGIAKAGIGIHETHSLSEWLKMLKESPLQDSTPEFTKVQGMLESFESSKRNAMILDVFGNIVLSAGQLGMILGGPFGVGISAVLFAGVSATIGGVGFTQAVAQYMNKKFAIIEEPSAREKSILSESGGTEDTIKKTLLDRIEKLYQFSEQQAPARVWQKIYKQVIKKPHYTSEQIIERLKKQFSKETQSYHQSYQKALEQIEKNPALIEQALQSVKKKTPEGQWDLLLQMGGHLRALKSGESYEHTSDNHGQKVRTLFDVAESLGFGKELERRFVKELVNNPNYYQRNKLVISDYVKEVNIVKSKQPWNIPNPLRPIFHVVDFVRGTDANPIEPLFKISWGHKKTKILKFDKAKLLNDLENNSSLTAEMKTILDNVFLHKGVLNYVGHDKRSVFLAALDGLGKQILRSDVIRPIMVGAKSQIELGELLRPAIEAQQSSPNRLGVTESQLADAFLLTAHHSVESGIEFASNQKKLTVLPKLSTDLDPDVQERADFRQSIGEVEVNQGEHFSGKGVSRLVTQLRETKQAENIQLYRLSVGDKHFSIVKDNQHITLYQAKTGATYLMPKISSLRETLTDLGAGKQHWQLTAVDVPENLSLGDVATKLSKPFSPEWQSLLEADSQLGKLTINDLSLSRLDLWLLGLADINTDMRLSAKEIASIGNMNTDKHYGLDAKMVDSWLKSGNEEQSNRTLLMLDKIKQSSGEQLQLVGSSDLLARLTTRIENIRLLESTDASLSALSEDLDVTLKTLARVNEHSDGLYGDPSVHSTPMKRLAVGISRANMGLMLSRLPGSLYQIGNSIHNGQSYEALKEGVGMTTDLLDISLDLLANSQKIQSLSSKFSNVAGKLGAVMNFVGAGVGIWYATDAFTAAAKTSGAERTDNIVAGSLAVAGTLVSVATGIASLVTATAGPIGAAIGLAIGVAQGIYNAVRMTNDLRAAGISEGEIWRAGAAVFFGFPVPESIQNQAAYNRAFESYQAQKEKSLEALHAVGFDKIVYSKPYIDTLYGKAKIKERNDFYNLSPEQMEQYKDYIPEQDPGMIFGNQPEHALSVSKNEQNQKGEGRTLFMLGDGYDAAQGDMDRSNLFKIDGWGRKQLFGGAKNDIFEVVHWRTGPKYRNDKPSILKGGEGEDTLSLRSTYSHHQDSGETQGAYVDLSLGNARASHLNHIEVSGIEHVIGSMRDDKFIGNDEINHFIGYEGNDYLRGHKGNDTLAGGRGTDILRGDQGSDSYIIQADDFLSDKSVDTIQNFDDHFQKNWQEKYDYFYDLGISYRTKGYAYTSADWQDTLKRQAKRHADHWTKQKQGQLGIPEYPAQDSLITNLETVSAGREGDDLLLSVNSQWLVYQQLLKSLKELDSQNVSNGDENQLATKVQQLMNSYGITKLYSVGEISELLAIVKKNNSNLSTSIELKELLQQVPEQASRATTVTRVEDYFVGRAYQHLSLVDMLGNQYSLETEADDQGKVSISSMQLSSQMGEAILVDLEHHILKAETGLSQKLMSEDVDHVKGASSADTIFGNQNENWIHGGAGFDNLHGHDGDDVLIGGADGGRLAGGNGSDVYLVQGNESRLVIDTTSTDEVRDTIRFTNGLEQLRYTKSAGNLKFQYFDTDIEVADLSREAESAFGVSVINQDNHKEGEMNFFADKGKLCLSSINLTSGVNVDYSVNLSRGVVGWEQDLKSIKPFLSEQSYVTTSSGNDLLVTGTGVNYLTAGLGNDTYQLGSQDVSLVLDNFATDGKVDTLMWTNIEIENISYSREGQSLVLINAANINQQVIIKDWFEGDDYQHLQLEDKNGDLCPITAPDLLVQAMSTFGFESEGTLDNNDDSRSAVLPVLSLPGANNIGLMG</sequence>
<dbReference type="InterPro" id="IPR011049">
    <property type="entry name" value="Serralysin-like_metalloprot_C"/>
</dbReference>
<dbReference type="InterPro" id="IPR050557">
    <property type="entry name" value="RTX_toxin/Mannuronan_C5-epim"/>
</dbReference>
<dbReference type="InterPro" id="IPR001343">
    <property type="entry name" value="Hemolysn_Ca-bd"/>
</dbReference>
<dbReference type="Proteomes" id="UP000002943">
    <property type="component" value="Unassembled WGS sequence"/>
</dbReference>
<keyword evidence="3" id="KW-0106">Calcium</keyword>
<dbReference type="InterPro" id="IPR018511">
    <property type="entry name" value="Hemolysin-typ_Ca-bd_CS"/>
</dbReference>
<gene>
    <name evidence="5" type="ORF">VIBC2010_04554</name>
</gene>
<proteinExistence type="predicted"/>
<keyword evidence="6" id="KW-1185">Reference proteome</keyword>
<dbReference type="PANTHER" id="PTHR38340:SF1">
    <property type="entry name" value="S-LAYER PROTEIN"/>
    <property type="match status" value="1"/>
</dbReference>
<evidence type="ECO:0000256" key="3">
    <source>
        <dbReference type="ARBA" id="ARBA00022837"/>
    </source>
</evidence>
<feature type="coiled-coil region" evidence="4">
    <location>
        <begin position="168"/>
        <end position="195"/>
    </location>
</feature>
<dbReference type="STRING" id="796620.VIBC2010_04554"/>
<evidence type="ECO:0000313" key="5">
    <source>
        <dbReference type="EMBL" id="EFP96419.1"/>
    </source>
</evidence>
<dbReference type="GO" id="GO:0005576">
    <property type="term" value="C:extracellular region"/>
    <property type="evidence" value="ECO:0007669"/>
    <property type="project" value="UniProtKB-SubCell"/>
</dbReference>
<dbReference type="PRINTS" id="PR00313">
    <property type="entry name" value="CABNDNGRPT"/>
</dbReference>
<accession>E3BK34</accession>
<dbReference type="PANTHER" id="PTHR38340">
    <property type="entry name" value="S-LAYER PROTEIN"/>
    <property type="match status" value="1"/>
</dbReference>
<keyword evidence="2" id="KW-0964">Secreted</keyword>
<evidence type="ECO:0000313" key="6">
    <source>
        <dbReference type="Proteomes" id="UP000002943"/>
    </source>
</evidence>
<dbReference type="Pfam" id="PF00353">
    <property type="entry name" value="HemolysinCabind"/>
    <property type="match status" value="3"/>
</dbReference>
<organism evidence="5 6">
    <name type="scientific">Vibrio caribbeanicus ATCC BAA-2122</name>
    <dbReference type="NCBI Taxonomy" id="796620"/>
    <lineage>
        <taxon>Bacteria</taxon>
        <taxon>Pseudomonadati</taxon>
        <taxon>Pseudomonadota</taxon>
        <taxon>Gammaproteobacteria</taxon>
        <taxon>Vibrionales</taxon>
        <taxon>Vibrionaceae</taxon>
        <taxon>Vibrio</taxon>
    </lineage>
</organism>
<feature type="coiled-coil region" evidence="4">
    <location>
        <begin position="240"/>
        <end position="267"/>
    </location>
</feature>
<protein>
    <submittedName>
        <fullName evidence="5">Putative RTX-family protein-10</fullName>
    </submittedName>
</protein>
<evidence type="ECO:0000256" key="1">
    <source>
        <dbReference type="ARBA" id="ARBA00004613"/>
    </source>
</evidence>
<dbReference type="eggNOG" id="COG2931">
    <property type="taxonomic scope" value="Bacteria"/>
</dbReference>
<dbReference type="OrthoDB" id="5833405at2"/>
<dbReference type="SUPFAM" id="SSF51120">
    <property type="entry name" value="beta-Roll"/>
    <property type="match status" value="3"/>
</dbReference>
<dbReference type="PROSITE" id="PS00330">
    <property type="entry name" value="HEMOLYSIN_CALCIUM"/>
    <property type="match status" value="1"/>
</dbReference>
<comment type="caution">
    <text evidence="5">The sequence shown here is derived from an EMBL/GenBank/DDBJ whole genome shotgun (WGS) entry which is preliminary data.</text>
</comment>
<keyword evidence="4" id="KW-0175">Coiled coil</keyword>
<dbReference type="EMBL" id="AEIU01000074">
    <property type="protein sequence ID" value="EFP96419.1"/>
    <property type="molecule type" value="Genomic_DNA"/>
</dbReference>
<dbReference type="GO" id="GO:0005509">
    <property type="term" value="F:calcium ion binding"/>
    <property type="evidence" value="ECO:0007669"/>
    <property type="project" value="InterPro"/>
</dbReference>
<dbReference type="RefSeq" id="WP_009601389.1">
    <property type="nucleotide sequence ID" value="NZ_AEIU01000074.1"/>
</dbReference>
<evidence type="ECO:0000256" key="2">
    <source>
        <dbReference type="ARBA" id="ARBA00022525"/>
    </source>
</evidence>
<dbReference type="Gene3D" id="2.150.10.10">
    <property type="entry name" value="Serralysin-like metalloprotease, C-terminal"/>
    <property type="match status" value="2"/>
</dbReference>
<evidence type="ECO:0000256" key="4">
    <source>
        <dbReference type="SAM" id="Coils"/>
    </source>
</evidence>
<reference evidence="5 6" key="1">
    <citation type="journal article" date="2012" name="Int. J. Syst. Evol. Microbiol.">
        <title>Vibrio caribbeanicus sp. nov., isolated from the marine sponge Scleritoderma cyanea.</title>
        <authorList>
            <person name="Hoffmann M."/>
            <person name="Monday S.R."/>
            <person name="Allard M.W."/>
            <person name="Strain E.A."/>
            <person name="Whittaker P."/>
            <person name="Naum M."/>
            <person name="McCarthy P.J."/>
            <person name="Lopez J.V."/>
            <person name="Fischer M."/>
            <person name="Brown E.W."/>
        </authorList>
    </citation>
    <scope>NUCLEOTIDE SEQUENCE [LARGE SCALE GENOMIC DNA]</scope>
    <source>
        <strain evidence="5 6">ATCC BAA-2122</strain>
    </source>
</reference>
<name>E3BK34_9VIBR</name>
<comment type="subcellular location">
    <subcellularLocation>
        <location evidence="1">Secreted</location>
    </subcellularLocation>
</comment>